<accession>A0A517SIP9</accession>
<evidence type="ECO:0000313" key="3">
    <source>
        <dbReference type="EMBL" id="QDT55966.1"/>
    </source>
</evidence>
<sequence>MTQQGVNSMDRVQEMLRDSTAWWIGLIVAIVILALVVVKIRALFWDDEDPAGDVQLLVEGAEEMRRTGALTEAEFRSIQSRAARRAVEATLTQRGQTLPAGKATSTERSEQWGNTQTGAPGDEPAAG</sequence>
<dbReference type="KEGG" id="ccos:Pan44_40150"/>
<feature type="region of interest" description="Disordered" evidence="1">
    <location>
        <begin position="89"/>
        <end position="127"/>
    </location>
</feature>
<dbReference type="AlphaFoldDB" id="A0A517SIP9"/>
<feature type="transmembrane region" description="Helical" evidence="2">
    <location>
        <begin position="20"/>
        <end position="38"/>
    </location>
</feature>
<reference evidence="3 4" key="1">
    <citation type="submission" date="2019-02" db="EMBL/GenBank/DDBJ databases">
        <title>Deep-cultivation of Planctomycetes and their phenomic and genomic characterization uncovers novel biology.</title>
        <authorList>
            <person name="Wiegand S."/>
            <person name="Jogler M."/>
            <person name="Boedeker C."/>
            <person name="Pinto D."/>
            <person name="Vollmers J."/>
            <person name="Rivas-Marin E."/>
            <person name="Kohn T."/>
            <person name="Peeters S.H."/>
            <person name="Heuer A."/>
            <person name="Rast P."/>
            <person name="Oberbeckmann S."/>
            <person name="Bunk B."/>
            <person name="Jeske O."/>
            <person name="Meyerdierks A."/>
            <person name="Storesund J.E."/>
            <person name="Kallscheuer N."/>
            <person name="Luecker S."/>
            <person name="Lage O.M."/>
            <person name="Pohl T."/>
            <person name="Merkel B.J."/>
            <person name="Hornburger P."/>
            <person name="Mueller R.-W."/>
            <person name="Bruemmer F."/>
            <person name="Labrenz M."/>
            <person name="Spormann A.M."/>
            <person name="Op den Camp H."/>
            <person name="Overmann J."/>
            <person name="Amann R."/>
            <person name="Jetten M.S.M."/>
            <person name="Mascher T."/>
            <person name="Medema M.H."/>
            <person name="Devos D.P."/>
            <person name="Kaster A.-K."/>
            <person name="Ovreas L."/>
            <person name="Rohde M."/>
            <person name="Galperin M.Y."/>
            <person name="Jogler C."/>
        </authorList>
    </citation>
    <scope>NUCLEOTIDE SEQUENCE [LARGE SCALE GENOMIC DNA]</scope>
    <source>
        <strain evidence="3 4">Pan44</strain>
    </source>
</reference>
<keyword evidence="2" id="KW-0812">Transmembrane</keyword>
<dbReference type="InParanoid" id="A0A517SIP9"/>
<keyword evidence="4" id="KW-1185">Reference proteome</keyword>
<dbReference type="Proteomes" id="UP000315700">
    <property type="component" value="Chromosome"/>
</dbReference>
<dbReference type="EMBL" id="CP036271">
    <property type="protein sequence ID" value="QDT55966.1"/>
    <property type="molecule type" value="Genomic_DNA"/>
</dbReference>
<name>A0A517SIP9_9PLAN</name>
<evidence type="ECO:0000256" key="1">
    <source>
        <dbReference type="SAM" id="MobiDB-lite"/>
    </source>
</evidence>
<gene>
    <name evidence="3" type="ORF">Pan44_40150</name>
</gene>
<proteinExistence type="predicted"/>
<protein>
    <submittedName>
        <fullName evidence="3">Uncharacterized protein</fullName>
    </submittedName>
</protein>
<keyword evidence="2" id="KW-1133">Transmembrane helix</keyword>
<evidence type="ECO:0000256" key="2">
    <source>
        <dbReference type="SAM" id="Phobius"/>
    </source>
</evidence>
<organism evidence="3 4">
    <name type="scientific">Caulifigura coniformis</name>
    <dbReference type="NCBI Taxonomy" id="2527983"/>
    <lineage>
        <taxon>Bacteria</taxon>
        <taxon>Pseudomonadati</taxon>
        <taxon>Planctomycetota</taxon>
        <taxon>Planctomycetia</taxon>
        <taxon>Planctomycetales</taxon>
        <taxon>Planctomycetaceae</taxon>
        <taxon>Caulifigura</taxon>
    </lineage>
</organism>
<evidence type="ECO:0000313" key="4">
    <source>
        <dbReference type="Proteomes" id="UP000315700"/>
    </source>
</evidence>
<keyword evidence="2" id="KW-0472">Membrane</keyword>